<protein>
    <submittedName>
        <fullName evidence="2">Uncharacterized protein</fullName>
    </submittedName>
</protein>
<gene>
    <name evidence="2" type="ORF">B296_00053060</name>
</gene>
<feature type="region of interest" description="Disordered" evidence="1">
    <location>
        <begin position="1"/>
        <end position="22"/>
    </location>
</feature>
<evidence type="ECO:0000256" key="1">
    <source>
        <dbReference type="SAM" id="MobiDB-lite"/>
    </source>
</evidence>
<dbReference type="Proteomes" id="UP000287651">
    <property type="component" value="Unassembled WGS sequence"/>
</dbReference>
<evidence type="ECO:0000313" key="3">
    <source>
        <dbReference type="Proteomes" id="UP000287651"/>
    </source>
</evidence>
<name>A0A426XX74_ENSVE</name>
<evidence type="ECO:0000313" key="2">
    <source>
        <dbReference type="EMBL" id="RRT44158.1"/>
    </source>
</evidence>
<feature type="compositionally biased region" description="Polar residues" evidence="1">
    <location>
        <begin position="57"/>
        <end position="67"/>
    </location>
</feature>
<feature type="compositionally biased region" description="Basic and acidic residues" evidence="1">
    <location>
        <begin position="69"/>
        <end position="79"/>
    </location>
</feature>
<accession>A0A426XX74</accession>
<organism evidence="2 3">
    <name type="scientific">Ensete ventricosum</name>
    <name type="common">Abyssinian banana</name>
    <name type="synonym">Musa ensete</name>
    <dbReference type="NCBI Taxonomy" id="4639"/>
    <lineage>
        <taxon>Eukaryota</taxon>
        <taxon>Viridiplantae</taxon>
        <taxon>Streptophyta</taxon>
        <taxon>Embryophyta</taxon>
        <taxon>Tracheophyta</taxon>
        <taxon>Spermatophyta</taxon>
        <taxon>Magnoliopsida</taxon>
        <taxon>Liliopsida</taxon>
        <taxon>Zingiberales</taxon>
        <taxon>Musaceae</taxon>
        <taxon>Ensete</taxon>
    </lineage>
</organism>
<reference evidence="2 3" key="1">
    <citation type="journal article" date="2014" name="Agronomy (Basel)">
        <title>A Draft Genome Sequence for Ensete ventricosum, the Drought-Tolerant Tree Against Hunger.</title>
        <authorList>
            <person name="Harrison J."/>
            <person name="Moore K.A."/>
            <person name="Paszkiewicz K."/>
            <person name="Jones T."/>
            <person name="Grant M."/>
            <person name="Ambacheew D."/>
            <person name="Muzemil S."/>
            <person name="Studholme D.J."/>
        </authorList>
    </citation>
    <scope>NUCLEOTIDE SEQUENCE [LARGE SCALE GENOMIC DNA]</scope>
</reference>
<sequence length="148" mass="16326">MTRVRTWHRDESPHDNGGGGARKARIGVYACAHRGVFHRRLDAKAVASPREFDNNRATRTQRRQPSSLRHREAEARGKETAAGGGGSFHQHINSVTSTTTGRRERSGVSCHLCVTGSRGKRERDGGGGWRCGEAFTNISTRSVKLFRS</sequence>
<feature type="region of interest" description="Disordered" evidence="1">
    <location>
        <begin position="42"/>
        <end position="109"/>
    </location>
</feature>
<comment type="caution">
    <text evidence="2">The sequence shown here is derived from an EMBL/GenBank/DDBJ whole genome shotgun (WGS) entry which is preliminary data.</text>
</comment>
<proteinExistence type="predicted"/>
<dbReference type="EMBL" id="AMZH03016651">
    <property type="protein sequence ID" value="RRT44158.1"/>
    <property type="molecule type" value="Genomic_DNA"/>
</dbReference>
<dbReference type="AlphaFoldDB" id="A0A426XX74"/>